<reference evidence="3 4" key="1">
    <citation type="journal article" date="2019" name="Sci. Rep.">
        <title>Nanopore sequencing improves the draft genome of the human pathogenic amoeba Naegleria fowleri.</title>
        <authorList>
            <person name="Liechti N."/>
            <person name="Schurch N."/>
            <person name="Bruggmann R."/>
            <person name="Wittwer M."/>
        </authorList>
    </citation>
    <scope>NUCLEOTIDE SEQUENCE [LARGE SCALE GENOMIC DNA]</scope>
    <source>
        <strain evidence="3 4">ATCC 30894</strain>
    </source>
</reference>
<evidence type="ECO:0000256" key="1">
    <source>
        <dbReference type="SAM" id="MobiDB-lite"/>
    </source>
</evidence>
<sequence>MLHIKIIHYQVVDGYRSGGDKKPFVLYTIQVISSSSNSNKNEQQEVCSVKDIITNKKNRDDDDDFQNLKRNLVHQAEKPLPIIDTVSKDTTNCLETELNTSLGQQQQQNTIQFNRKRRTQLTTTPFDREYQYSHFEEFDDDIMTTSTASTRASSSSSSSSSMIDENQSSHTFAALIESASESSANNASVNSFSSMYSLASFYRHLDTGDCIIAKRYSEILEFHQRFVELSPDFAREFKPLFPKKLIMGNLKKENIEKRVSQLNEYFEKMVQIIDIEMRSNTKLQKLVSHFFMNKPVVLSTNNPTKNQNRNVDWMLHKAPKIRNNWFFSAPIEFERFNRTFDRRTEFISPIFQGISIGQLLTVWENFISKQEKLELLDCNTEFHLFTYRQATSLIYDYITVQFVQDKQMPLSPVSIDEKSSPKVNGQETTPKEEDDGDNLSDITPPSFSDDVVNILRRYSIRKSTAIPYSPQTNSSSISTMSDTTKFSLLVYSRSFIDFSDTHEKRVKTWLVEFRNMVIKEYSNVRFANTFA</sequence>
<dbReference type="Gene3D" id="3.30.1520.10">
    <property type="entry name" value="Phox-like domain"/>
    <property type="match status" value="1"/>
</dbReference>
<dbReference type="CDD" id="cd06093">
    <property type="entry name" value="PX_domain"/>
    <property type="match status" value="1"/>
</dbReference>
<protein>
    <recommendedName>
        <fullName evidence="2">PX domain-containing protein</fullName>
    </recommendedName>
</protein>
<proteinExistence type="predicted"/>
<feature type="domain" description="PX" evidence="2">
    <location>
        <begin position="174"/>
        <end position="298"/>
    </location>
</feature>
<evidence type="ECO:0000313" key="4">
    <source>
        <dbReference type="Proteomes" id="UP000444721"/>
    </source>
</evidence>
<accession>A0A6A5BUX8</accession>
<organism evidence="3 4">
    <name type="scientific">Naegleria fowleri</name>
    <name type="common">Brain eating amoeba</name>
    <dbReference type="NCBI Taxonomy" id="5763"/>
    <lineage>
        <taxon>Eukaryota</taxon>
        <taxon>Discoba</taxon>
        <taxon>Heterolobosea</taxon>
        <taxon>Tetramitia</taxon>
        <taxon>Eutetramitia</taxon>
        <taxon>Vahlkampfiidae</taxon>
        <taxon>Naegleria</taxon>
    </lineage>
</organism>
<dbReference type="RefSeq" id="XP_044561848.1">
    <property type="nucleotide sequence ID" value="XM_044707130.1"/>
</dbReference>
<dbReference type="VEuPathDB" id="AmoebaDB:FDP41_003788"/>
<comment type="caution">
    <text evidence="3">The sequence shown here is derived from an EMBL/GenBank/DDBJ whole genome shotgun (WGS) entry which is preliminary data.</text>
</comment>
<dbReference type="GeneID" id="68111006"/>
<dbReference type="OrthoDB" id="10254720at2759"/>
<dbReference type="Pfam" id="PF00787">
    <property type="entry name" value="PX"/>
    <property type="match status" value="1"/>
</dbReference>
<dbReference type="PROSITE" id="PS50195">
    <property type="entry name" value="PX"/>
    <property type="match status" value="1"/>
</dbReference>
<dbReference type="VEuPathDB" id="AmoebaDB:NF0079170"/>
<dbReference type="SUPFAM" id="SSF64268">
    <property type="entry name" value="PX domain"/>
    <property type="match status" value="1"/>
</dbReference>
<dbReference type="EMBL" id="VFQX01000035">
    <property type="protein sequence ID" value="KAF0977135.1"/>
    <property type="molecule type" value="Genomic_DNA"/>
</dbReference>
<dbReference type="InterPro" id="IPR001683">
    <property type="entry name" value="PX_dom"/>
</dbReference>
<gene>
    <name evidence="3" type="ORF">FDP41_003788</name>
</gene>
<dbReference type="AlphaFoldDB" id="A0A6A5BUX8"/>
<name>A0A6A5BUX8_NAEFO</name>
<dbReference type="GO" id="GO:0035091">
    <property type="term" value="F:phosphatidylinositol binding"/>
    <property type="evidence" value="ECO:0007669"/>
    <property type="project" value="InterPro"/>
</dbReference>
<dbReference type="InterPro" id="IPR036871">
    <property type="entry name" value="PX_dom_sf"/>
</dbReference>
<dbReference type="VEuPathDB" id="AmoebaDB:NfTy_064390"/>
<evidence type="ECO:0000259" key="2">
    <source>
        <dbReference type="PROSITE" id="PS50195"/>
    </source>
</evidence>
<evidence type="ECO:0000313" key="3">
    <source>
        <dbReference type="EMBL" id="KAF0977135.1"/>
    </source>
</evidence>
<dbReference type="Proteomes" id="UP000444721">
    <property type="component" value="Unassembled WGS sequence"/>
</dbReference>
<keyword evidence="4" id="KW-1185">Reference proteome</keyword>
<feature type="region of interest" description="Disordered" evidence="1">
    <location>
        <begin position="412"/>
        <end position="445"/>
    </location>
</feature>